<dbReference type="OrthoDB" id="2440769at2759"/>
<accession>A0A397HJM5</accession>
<evidence type="ECO:0000313" key="2">
    <source>
        <dbReference type="Proteomes" id="UP000266861"/>
    </source>
</evidence>
<gene>
    <name evidence="1" type="ORF">Glove_332g31</name>
</gene>
<proteinExistence type="predicted"/>
<dbReference type="Proteomes" id="UP000266861">
    <property type="component" value="Unassembled WGS sequence"/>
</dbReference>
<evidence type="ECO:0000313" key="1">
    <source>
        <dbReference type="EMBL" id="RHZ63157.1"/>
    </source>
</evidence>
<dbReference type="AlphaFoldDB" id="A0A397HJM5"/>
<name>A0A397HJM5_9GLOM</name>
<keyword evidence="2" id="KW-1185">Reference proteome</keyword>
<sequence>MSKRPILEIIPRLHYGKNSHDWWIHRNNYDFVKGIFLYPIRVGWQIIFEENNRQFYMHITEGHETSEIQPGYRCTSGSKYSDIESIPSVAITSLYQRLFPNIKTRFSGPLILGWNDEKLLERSLNNFPDVGTGNNKNKMGAGIGYTSSFIGEYGKKRALYLQKIEKNNSQIMIYLPEQNPIVFCGTIPDDTWKNTKLYKKFHGMQLFGLEYPMTQKVIQDKHFITCTPVAWNNEATIIELHEKLKKLYSSNHTFDDYELRAWRMMLKAVGCVNITLFEINKSKVNQNILQNLYNNGFLQAIPNHVTNIKSLNCNKNGNDSKIRILSIIANNFTYKELQNYLEVSSKTIAKARIYCNINRPGCSMLNRPIITRTRITEEMEDQFKKFFSDKNIMNLNSYRVDKNGLPLKYLKDKKETLWKKYSELYPNGIKRTTFLTKLQKNPYLYKDNLGGLYH</sequence>
<dbReference type="EMBL" id="PQFF01000303">
    <property type="protein sequence ID" value="RHZ63157.1"/>
    <property type="molecule type" value="Genomic_DNA"/>
</dbReference>
<reference evidence="1 2" key="1">
    <citation type="submission" date="2018-08" db="EMBL/GenBank/DDBJ databases">
        <title>Genome and evolution of the arbuscular mycorrhizal fungus Diversispora epigaea (formerly Glomus versiforme) and its bacterial endosymbionts.</title>
        <authorList>
            <person name="Sun X."/>
            <person name="Fei Z."/>
            <person name="Harrison M."/>
        </authorList>
    </citation>
    <scope>NUCLEOTIDE SEQUENCE [LARGE SCALE GENOMIC DNA]</scope>
    <source>
        <strain evidence="1 2">IT104</strain>
    </source>
</reference>
<organism evidence="1 2">
    <name type="scientific">Diversispora epigaea</name>
    <dbReference type="NCBI Taxonomy" id="1348612"/>
    <lineage>
        <taxon>Eukaryota</taxon>
        <taxon>Fungi</taxon>
        <taxon>Fungi incertae sedis</taxon>
        <taxon>Mucoromycota</taxon>
        <taxon>Glomeromycotina</taxon>
        <taxon>Glomeromycetes</taxon>
        <taxon>Diversisporales</taxon>
        <taxon>Diversisporaceae</taxon>
        <taxon>Diversispora</taxon>
    </lineage>
</organism>
<comment type="caution">
    <text evidence="1">The sequence shown here is derived from an EMBL/GenBank/DDBJ whole genome shotgun (WGS) entry which is preliminary data.</text>
</comment>
<protein>
    <submittedName>
        <fullName evidence="1">Uncharacterized protein</fullName>
    </submittedName>
</protein>